<evidence type="ECO:0000256" key="1">
    <source>
        <dbReference type="ARBA" id="ARBA00023172"/>
    </source>
</evidence>
<proteinExistence type="predicted"/>
<dbReference type="SUPFAM" id="SSF56349">
    <property type="entry name" value="DNA breaking-rejoining enzymes"/>
    <property type="match status" value="1"/>
</dbReference>
<dbReference type="Gene3D" id="1.10.443.10">
    <property type="entry name" value="Intergrase catalytic core"/>
    <property type="match status" value="2"/>
</dbReference>
<keyword evidence="1" id="KW-0233">DNA recombination</keyword>
<evidence type="ECO:0000313" key="3">
    <source>
        <dbReference type="EMBL" id="WAR16111.1"/>
    </source>
</evidence>
<organism evidence="3 4">
    <name type="scientific">Mya arenaria</name>
    <name type="common">Soft-shell clam</name>
    <dbReference type="NCBI Taxonomy" id="6604"/>
    <lineage>
        <taxon>Eukaryota</taxon>
        <taxon>Metazoa</taxon>
        <taxon>Spiralia</taxon>
        <taxon>Lophotrochozoa</taxon>
        <taxon>Mollusca</taxon>
        <taxon>Bivalvia</taxon>
        <taxon>Autobranchia</taxon>
        <taxon>Heteroconchia</taxon>
        <taxon>Euheterodonta</taxon>
        <taxon>Imparidentia</taxon>
        <taxon>Neoheterodontei</taxon>
        <taxon>Myida</taxon>
        <taxon>Myoidea</taxon>
        <taxon>Myidae</taxon>
        <taxon>Mya</taxon>
    </lineage>
</organism>
<feature type="compositionally biased region" description="Basic residues" evidence="2">
    <location>
        <begin position="1"/>
        <end position="11"/>
    </location>
</feature>
<evidence type="ECO:0000313" key="4">
    <source>
        <dbReference type="Proteomes" id="UP001164746"/>
    </source>
</evidence>
<reference evidence="3" key="1">
    <citation type="submission" date="2022-11" db="EMBL/GenBank/DDBJ databases">
        <title>Centuries of genome instability and evolution in soft-shell clam transmissible cancer (bioRxiv).</title>
        <authorList>
            <person name="Hart S.F.M."/>
            <person name="Yonemitsu M.A."/>
            <person name="Giersch R.M."/>
            <person name="Beal B.F."/>
            <person name="Arriagada G."/>
            <person name="Davis B.W."/>
            <person name="Ostrander E.A."/>
            <person name="Goff S.P."/>
            <person name="Metzger M.J."/>
        </authorList>
    </citation>
    <scope>NUCLEOTIDE SEQUENCE</scope>
    <source>
        <strain evidence="3">MELC-2E11</strain>
        <tissue evidence="3">Siphon/mantle</tissue>
    </source>
</reference>
<gene>
    <name evidence="3" type="ORF">MAR_030705</name>
</gene>
<name>A0ABY7F4Z4_MYAAR</name>
<dbReference type="InterPro" id="IPR011010">
    <property type="entry name" value="DNA_brk_join_enz"/>
</dbReference>
<dbReference type="InterPro" id="IPR052925">
    <property type="entry name" value="Phage_Integrase-like_Recomb"/>
</dbReference>
<dbReference type="EMBL" id="CP111021">
    <property type="protein sequence ID" value="WAR16111.1"/>
    <property type="molecule type" value="Genomic_DNA"/>
</dbReference>
<feature type="compositionally biased region" description="Basic and acidic residues" evidence="2">
    <location>
        <begin position="20"/>
        <end position="34"/>
    </location>
</feature>
<dbReference type="InterPro" id="IPR013762">
    <property type="entry name" value="Integrase-like_cat_sf"/>
</dbReference>
<keyword evidence="4" id="KW-1185">Reference proteome</keyword>
<feature type="region of interest" description="Disordered" evidence="2">
    <location>
        <begin position="1"/>
        <end position="54"/>
    </location>
</feature>
<dbReference type="Proteomes" id="UP001164746">
    <property type="component" value="Chromosome 10"/>
</dbReference>
<accession>A0ABY7F4Z4</accession>
<dbReference type="PANTHER" id="PTHR34605">
    <property type="entry name" value="PHAGE_INTEGRASE DOMAIN-CONTAINING PROTEIN"/>
    <property type="match status" value="1"/>
</dbReference>
<sequence>MRGKGVRRRKPYGSLANLLNEKRQAANSRKKTDGDVEPSVGPEVEPEHVVLSSGPAETPAGIVRSCSNSVDFCTLVTNDKISGCGGVNFLGPPMGSQTVDPSPNSLANVCPAYMTDQPNSAKLVDNGSIRGQGTYELLLFNAASVLAYFGMFRISELVFTTVLHSDRPLMIDDISFQNNDQLVKIRIRISKTSNKGSPIELIIPCETDAKFCPIRSLRHYFDDLHFRSHSFRIGRVTQLANDGVSMDVIQRLGRWKSYNSY</sequence>
<protein>
    <submittedName>
        <fullName evidence="3">Uncharacterized protein</fullName>
    </submittedName>
</protein>
<evidence type="ECO:0000256" key="2">
    <source>
        <dbReference type="SAM" id="MobiDB-lite"/>
    </source>
</evidence>
<dbReference type="PANTHER" id="PTHR34605:SF3">
    <property type="entry name" value="P CELL-TYPE AGGLUTINATION PROTEIN MAP4-LIKE-RELATED"/>
    <property type="match status" value="1"/>
</dbReference>